<evidence type="ECO:0000313" key="2">
    <source>
        <dbReference type="Proteomes" id="UP000824469"/>
    </source>
</evidence>
<dbReference type="Proteomes" id="UP000824469">
    <property type="component" value="Unassembled WGS sequence"/>
</dbReference>
<protein>
    <submittedName>
        <fullName evidence="1">Uncharacterized protein</fullName>
    </submittedName>
</protein>
<reference evidence="1 2" key="1">
    <citation type="journal article" date="2021" name="Nat. Plants">
        <title>The Taxus genome provides insights into paclitaxel biosynthesis.</title>
        <authorList>
            <person name="Xiong X."/>
            <person name="Gou J."/>
            <person name="Liao Q."/>
            <person name="Li Y."/>
            <person name="Zhou Q."/>
            <person name="Bi G."/>
            <person name="Li C."/>
            <person name="Du R."/>
            <person name="Wang X."/>
            <person name="Sun T."/>
            <person name="Guo L."/>
            <person name="Liang H."/>
            <person name="Lu P."/>
            <person name="Wu Y."/>
            <person name="Zhang Z."/>
            <person name="Ro D.K."/>
            <person name="Shang Y."/>
            <person name="Huang S."/>
            <person name="Yan J."/>
        </authorList>
    </citation>
    <scope>NUCLEOTIDE SEQUENCE [LARGE SCALE GENOMIC DNA]</scope>
    <source>
        <strain evidence="1">Ta-2019</strain>
    </source>
</reference>
<dbReference type="AlphaFoldDB" id="A0AA38GFA4"/>
<name>A0AA38GFA4_TAXCH</name>
<keyword evidence="2" id="KW-1185">Reference proteome</keyword>
<organism evidence="1 2">
    <name type="scientific">Taxus chinensis</name>
    <name type="common">Chinese yew</name>
    <name type="synonym">Taxus wallichiana var. chinensis</name>
    <dbReference type="NCBI Taxonomy" id="29808"/>
    <lineage>
        <taxon>Eukaryota</taxon>
        <taxon>Viridiplantae</taxon>
        <taxon>Streptophyta</taxon>
        <taxon>Embryophyta</taxon>
        <taxon>Tracheophyta</taxon>
        <taxon>Spermatophyta</taxon>
        <taxon>Pinopsida</taxon>
        <taxon>Pinidae</taxon>
        <taxon>Conifers II</taxon>
        <taxon>Cupressales</taxon>
        <taxon>Taxaceae</taxon>
        <taxon>Taxus</taxon>
    </lineage>
</organism>
<sequence length="89" mass="9781">MDISESGGEEDNDPEWHDTQDILQDERVVQSTERVTLVSKKLLSQDLGGEDESVVGRYVSPDVGGGHQLVGSVYGRCGSQRSFLEARRS</sequence>
<gene>
    <name evidence="1" type="ORF">KI387_016893</name>
</gene>
<feature type="non-terminal residue" evidence="1">
    <location>
        <position position="89"/>
    </location>
</feature>
<evidence type="ECO:0000313" key="1">
    <source>
        <dbReference type="EMBL" id="KAH9322254.1"/>
    </source>
</evidence>
<accession>A0AA38GFA4</accession>
<dbReference type="EMBL" id="JAHRHJ020000003">
    <property type="protein sequence ID" value="KAH9322254.1"/>
    <property type="molecule type" value="Genomic_DNA"/>
</dbReference>
<proteinExistence type="predicted"/>
<comment type="caution">
    <text evidence="1">The sequence shown here is derived from an EMBL/GenBank/DDBJ whole genome shotgun (WGS) entry which is preliminary data.</text>
</comment>